<dbReference type="Gene3D" id="2.170.150.20">
    <property type="entry name" value="Peptide methionine sulfoxide reductase"/>
    <property type="match status" value="1"/>
</dbReference>
<evidence type="ECO:0000259" key="6">
    <source>
        <dbReference type="PROSITE" id="PS51790"/>
    </source>
</evidence>
<comment type="similarity">
    <text evidence="5">Belongs to the MsrA Met sulfoxide reductase family.</text>
</comment>
<dbReference type="NCBIfam" id="TIGR00401">
    <property type="entry name" value="msrA"/>
    <property type="match status" value="1"/>
</dbReference>
<protein>
    <recommendedName>
        <fullName evidence="5">Peptide methionine sulfoxide reductase MsrA</fullName>
        <shortName evidence="5">Protein-methionine-S-oxide reductase</shortName>
        <ecNumber evidence="5">1.8.4.11</ecNumber>
    </recommendedName>
    <alternativeName>
        <fullName evidence="5">Peptide-methionine (S)-S-oxide reductase</fullName>
        <shortName evidence="5">Peptide Met(O) reductase</shortName>
    </alternativeName>
</protein>
<dbReference type="GO" id="GO:0008113">
    <property type="term" value="F:peptide-methionine (S)-S-oxide reductase activity"/>
    <property type="evidence" value="ECO:0007669"/>
    <property type="project" value="UniProtKB-UniRule"/>
</dbReference>
<dbReference type="HAMAP" id="MF_01401">
    <property type="entry name" value="MsrA"/>
    <property type="match status" value="1"/>
</dbReference>
<dbReference type="SUPFAM" id="SSF51316">
    <property type="entry name" value="Mss4-like"/>
    <property type="match status" value="1"/>
</dbReference>
<comment type="function">
    <text evidence="5">Has an important function as a repair enzyme for proteins that have been inactivated by oxidation. Catalyzes the reversible oxidation-reduction of methionine sulfoxide in proteins to methionine.</text>
</comment>
<dbReference type="Proteomes" id="UP000067738">
    <property type="component" value="Chromosome"/>
</dbReference>
<accession>A0A0U3E9U0</accession>
<dbReference type="PROSITE" id="PS51790">
    <property type="entry name" value="MSRB"/>
    <property type="match status" value="1"/>
</dbReference>
<evidence type="ECO:0000256" key="3">
    <source>
        <dbReference type="ARBA" id="ARBA00047806"/>
    </source>
</evidence>
<dbReference type="InterPro" id="IPR002579">
    <property type="entry name" value="Met_Sox_Rdtase_MsrB_dom"/>
</dbReference>
<dbReference type="Gene3D" id="3.30.1060.10">
    <property type="entry name" value="Peptide methionine sulphoxide reductase MsrA"/>
    <property type="match status" value="1"/>
</dbReference>
<evidence type="ECO:0000256" key="1">
    <source>
        <dbReference type="ARBA" id="ARBA00023002"/>
    </source>
</evidence>
<dbReference type="PANTHER" id="PTHR42799">
    <property type="entry name" value="MITOCHONDRIAL PEPTIDE METHIONINE SULFOXIDE REDUCTASE"/>
    <property type="match status" value="1"/>
</dbReference>
<dbReference type="SUPFAM" id="SSF55068">
    <property type="entry name" value="Peptide methionine sulfoxide reductase"/>
    <property type="match status" value="1"/>
</dbReference>
<dbReference type="PATRIC" id="fig|230361.4.peg.1359"/>
<dbReference type="InterPro" id="IPR050162">
    <property type="entry name" value="MsrA_MetSO_reductase"/>
</dbReference>
<dbReference type="NCBIfam" id="TIGR00357">
    <property type="entry name" value="peptide-methionine (R)-S-oxide reductase MsrB"/>
    <property type="match status" value="1"/>
</dbReference>
<dbReference type="GO" id="GO:0033743">
    <property type="term" value="F:peptide-methionine (R)-S-oxide reductase activity"/>
    <property type="evidence" value="ECO:0007669"/>
    <property type="project" value="InterPro"/>
</dbReference>
<evidence type="ECO:0000256" key="4">
    <source>
        <dbReference type="ARBA" id="ARBA00048782"/>
    </source>
</evidence>
<organism evidence="7 8">
    <name type="scientific">Methanobrevibacter millerae</name>
    <dbReference type="NCBI Taxonomy" id="230361"/>
    <lineage>
        <taxon>Archaea</taxon>
        <taxon>Methanobacteriati</taxon>
        <taxon>Methanobacteriota</taxon>
        <taxon>Methanomada group</taxon>
        <taxon>Methanobacteria</taxon>
        <taxon>Methanobacteriales</taxon>
        <taxon>Methanobacteriaceae</taxon>
        <taxon>Methanobrevibacter</taxon>
    </lineage>
</organism>
<keyword evidence="2" id="KW-0511">Multifunctional enzyme</keyword>
<evidence type="ECO:0000256" key="2">
    <source>
        <dbReference type="ARBA" id="ARBA00023268"/>
    </source>
</evidence>
<evidence type="ECO:0000256" key="5">
    <source>
        <dbReference type="HAMAP-Rule" id="MF_01401"/>
    </source>
</evidence>
<evidence type="ECO:0000313" key="7">
    <source>
        <dbReference type="EMBL" id="ALT69096.1"/>
    </source>
</evidence>
<dbReference type="Pfam" id="PF01625">
    <property type="entry name" value="PMSR"/>
    <property type="match status" value="1"/>
</dbReference>
<dbReference type="InterPro" id="IPR036509">
    <property type="entry name" value="Met_Sox_Rdtase_MsrA_sf"/>
</dbReference>
<dbReference type="InterPro" id="IPR011057">
    <property type="entry name" value="Mss4-like_sf"/>
</dbReference>
<dbReference type="FunFam" id="2.170.150.20:FF:000003">
    <property type="entry name" value="Peptide methionine sulfoxide reductase MsrB"/>
    <property type="match status" value="1"/>
</dbReference>
<dbReference type="PANTHER" id="PTHR42799:SF2">
    <property type="entry name" value="MITOCHONDRIAL PEPTIDE METHIONINE SULFOXIDE REDUCTASE"/>
    <property type="match status" value="1"/>
</dbReference>
<keyword evidence="1 5" id="KW-0560">Oxidoreductase</keyword>
<feature type="domain" description="MsrB" evidence="6">
    <location>
        <begin position="190"/>
        <end position="311"/>
    </location>
</feature>
<dbReference type="AlphaFoldDB" id="A0A0U3E9U0"/>
<keyword evidence="8" id="KW-1185">Reference proteome</keyword>
<sequence>MINFSIPNFERFITKLFILQSNTLKNMYKSQQVIYLSGGCFWGVEAYISRLKGVNQTEVGYANGRTHDPTYESVCSGKTGHSECVKVTYNPEIISLEEILEQYFRIIDPYSINRQGSDVGSQYKTGIYWQEPSQRSTVVKFLNKKQKEAPKKIAVEAHEIYGFYHAEEYHQKYLEKNPQGYCHVDLNQIDDKEFDHLTREEYQITQLALTEVPFSGKYDNFFEDGIYVDVVNGEVLFTSKDKFDSGCGWPAFSKPVNEDAIIKHRDFTHGMVRTEVRSSKANSHLGHEFNDGPNGTKRYCINSAALRFIPKEDLENEGYGEYLSLFDQKD</sequence>
<name>A0A0U3E9U0_9EURY</name>
<proteinExistence type="inferred from homology"/>
<dbReference type="KEGG" id="mmil:sm9_1315"/>
<gene>
    <name evidence="7" type="primary">msr</name>
    <name evidence="5" type="synonym">msrA</name>
    <name evidence="7" type="ORF">sm9_1315</name>
</gene>
<evidence type="ECO:0000313" key="8">
    <source>
        <dbReference type="Proteomes" id="UP000067738"/>
    </source>
</evidence>
<dbReference type="InterPro" id="IPR002569">
    <property type="entry name" value="Met_Sox_Rdtase_MsrA_dom"/>
</dbReference>
<comment type="catalytic activity">
    <reaction evidence="3 5">
        <text>L-methionyl-[protein] + [thioredoxin]-disulfide + H2O = L-methionyl-(S)-S-oxide-[protein] + [thioredoxin]-dithiol</text>
        <dbReference type="Rhea" id="RHEA:14217"/>
        <dbReference type="Rhea" id="RHEA-COMP:10698"/>
        <dbReference type="Rhea" id="RHEA-COMP:10700"/>
        <dbReference type="Rhea" id="RHEA-COMP:12313"/>
        <dbReference type="Rhea" id="RHEA-COMP:12315"/>
        <dbReference type="ChEBI" id="CHEBI:15377"/>
        <dbReference type="ChEBI" id="CHEBI:16044"/>
        <dbReference type="ChEBI" id="CHEBI:29950"/>
        <dbReference type="ChEBI" id="CHEBI:44120"/>
        <dbReference type="ChEBI" id="CHEBI:50058"/>
        <dbReference type="EC" id="1.8.4.11"/>
    </reaction>
</comment>
<comment type="catalytic activity">
    <reaction evidence="4 5">
        <text>[thioredoxin]-disulfide + L-methionine + H2O = L-methionine (S)-S-oxide + [thioredoxin]-dithiol</text>
        <dbReference type="Rhea" id="RHEA:19993"/>
        <dbReference type="Rhea" id="RHEA-COMP:10698"/>
        <dbReference type="Rhea" id="RHEA-COMP:10700"/>
        <dbReference type="ChEBI" id="CHEBI:15377"/>
        <dbReference type="ChEBI" id="CHEBI:29950"/>
        <dbReference type="ChEBI" id="CHEBI:50058"/>
        <dbReference type="ChEBI" id="CHEBI:57844"/>
        <dbReference type="ChEBI" id="CHEBI:58772"/>
        <dbReference type="EC" id="1.8.4.11"/>
    </reaction>
</comment>
<dbReference type="GO" id="GO:0005737">
    <property type="term" value="C:cytoplasm"/>
    <property type="evidence" value="ECO:0007669"/>
    <property type="project" value="TreeGrafter"/>
</dbReference>
<dbReference type="GO" id="GO:0034599">
    <property type="term" value="P:cellular response to oxidative stress"/>
    <property type="evidence" value="ECO:0007669"/>
    <property type="project" value="TreeGrafter"/>
</dbReference>
<dbReference type="EMBL" id="CP011266">
    <property type="protein sequence ID" value="ALT69096.1"/>
    <property type="molecule type" value="Genomic_DNA"/>
</dbReference>
<dbReference type="GO" id="GO:0033744">
    <property type="term" value="F:L-methionine:thioredoxin-disulfide S-oxidoreductase activity"/>
    <property type="evidence" value="ECO:0007669"/>
    <property type="project" value="RHEA"/>
</dbReference>
<dbReference type="EC" id="1.8.4.11" evidence="5"/>
<reference evidence="7 8" key="1">
    <citation type="submission" date="2015-04" db="EMBL/GenBank/DDBJ databases">
        <title>The complete genome sequence of the rumen methanogen Methanobrevibacter millerae SM9.</title>
        <authorList>
            <person name="Leahy S.C."/>
            <person name="Kelly W.J."/>
            <person name="Pacheco D.M."/>
            <person name="Li D."/>
            <person name="Altermann E."/>
            <person name="Attwood G.T."/>
        </authorList>
    </citation>
    <scope>NUCLEOTIDE SEQUENCE [LARGE SCALE GENOMIC DNA]</scope>
    <source>
        <strain evidence="7 8">SM9</strain>
    </source>
</reference>
<feature type="active site" evidence="5">
    <location>
        <position position="40"/>
    </location>
</feature>
<dbReference type="Pfam" id="PF01641">
    <property type="entry name" value="SelR"/>
    <property type="match status" value="1"/>
</dbReference>